<feature type="domain" description="GtrA/DPMS transmembrane" evidence="7">
    <location>
        <begin position="13"/>
        <end position="130"/>
    </location>
</feature>
<evidence type="ECO:0000256" key="6">
    <source>
        <dbReference type="SAM" id="Phobius"/>
    </source>
</evidence>
<evidence type="ECO:0000259" key="7">
    <source>
        <dbReference type="Pfam" id="PF04138"/>
    </source>
</evidence>
<feature type="transmembrane region" description="Helical" evidence="6">
    <location>
        <begin position="107"/>
        <end position="124"/>
    </location>
</feature>
<evidence type="ECO:0000256" key="4">
    <source>
        <dbReference type="ARBA" id="ARBA00022989"/>
    </source>
</evidence>
<feature type="transmembrane region" description="Helical" evidence="6">
    <location>
        <begin position="77"/>
        <end position="95"/>
    </location>
</feature>
<dbReference type="PANTHER" id="PTHR38459:SF1">
    <property type="entry name" value="PROPHAGE BACTOPRENOL-LINKED GLUCOSE TRANSLOCASE HOMOLOG"/>
    <property type="match status" value="1"/>
</dbReference>
<comment type="caution">
    <text evidence="8">The sequence shown here is derived from an EMBL/GenBank/DDBJ whole genome shotgun (WGS) entry which is preliminary data.</text>
</comment>
<dbReference type="PANTHER" id="PTHR38459">
    <property type="entry name" value="PROPHAGE BACTOPRENOL-LINKED GLUCOSE TRANSLOCASE HOMOLOG"/>
    <property type="match status" value="1"/>
</dbReference>
<dbReference type="eggNOG" id="COG2246">
    <property type="taxonomic scope" value="Bacteria"/>
</dbReference>
<feature type="transmembrane region" description="Helical" evidence="6">
    <location>
        <begin position="41"/>
        <end position="65"/>
    </location>
</feature>
<keyword evidence="4 6" id="KW-1133">Transmembrane helix</keyword>
<evidence type="ECO:0000256" key="3">
    <source>
        <dbReference type="ARBA" id="ARBA00022692"/>
    </source>
</evidence>
<accession>U3A6S4</accession>
<organism evidence="8 9">
    <name type="scientific">Caenibius tardaugens NBRC 16725</name>
    <dbReference type="NCBI Taxonomy" id="1219035"/>
    <lineage>
        <taxon>Bacteria</taxon>
        <taxon>Pseudomonadati</taxon>
        <taxon>Pseudomonadota</taxon>
        <taxon>Alphaproteobacteria</taxon>
        <taxon>Sphingomonadales</taxon>
        <taxon>Erythrobacteraceae</taxon>
        <taxon>Caenibius</taxon>
    </lineage>
</organism>
<dbReference type="Proteomes" id="UP000016568">
    <property type="component" value="Unassembled WGS sequence"/>
</dbReference>
<protein>
    <recommendedName>
        <fullName evidence="7">GtrA/DPMS transmembrane domain-containing protein</fullName>
    </recommendedName>
</protein>
<dbReference type="RefSeq" id="WP_021691261.1">
    <property type="nucleotide sequence ID" value="NZ_BASZ01000009.1"/>
</dbReference>
<keyword evidence="9" id="KW-1185">Reference proteome</keyword>
<evidence type="ECO:0000256" key="5">
    <source>
        <dbReference type="ARBA" id="ARBA00023136"/>
    </source>
</evidence>
<feature type="transmembrane region" description="Helical" evidence="6">
    <location>
        <begin position="12"/>
        <end position="35"/>
    </location>
</feature>
<keyword evidence="5 6" id="KW-0472">Membrane</keyword>
<comment type="similarity">
    <text evidence="2">Belongs to the GtrA family.</text>
</comment>
<dbReference type="GO" id="GO:0000271">
    <property type="term" value="P:polysaccharide biosynthetic process"/>
    <property type="evidence" value="ECO:0007669"/>
    <property type="project" value="InterPro"/>
</dbReference>
<proteinExistence type="inferred from homology"/>
<evidence type="ECO:0000313" key="9">
    <source>
        <dbReference type="Proteomes" id="UP000016568"/>
    </source>
</evidence>
<dbReference type="InterPro" id="IPR007267">
    <property type="entry name" value="GtrA_DPMS_TM"/>
</dbReference>
<dbReference type="AlphaFoldDB" id="U3A6S4"/>
<sequence length="134" mass="14922">MSGFAGKQERPLRFLVAGGINTVLGLSFYPVLLWAVPLMRAHYMVALGIAQVVCLCFAFTLHKFAVFRTRGHIVREFAHFASFYLFNYAVNWAALPLLVEGAAIPPAIAQTGFTLALIVGSYFWHSRVTFRPRG</sequence>
<comment type="subcellular location">
    <subcellularLocation>
        <location evidence="1">Membrane</location>
        <topology evidence="1">Multi-pass membrane protein</topology>
    </subcellularLocation>
</comment>
<evidence type="ECO:0000256" key="1">
    <source>
        <dbReference type="ARBA" id="ARBA00004141"/>
    </source>
</evidence>
<dbReference type="Pfam" id="PF04138">
    <property type="entry name" value="GtrA_DPMS_TM"/>
    <property type="match status" value="1"/>
</dbReference>
<gene>
    <name evidence="8" type="ORF">NT2_09_00510</name>
</gene>
<dbReference type="EMBL" id="BASZ01000009">
    <property type="protein sequence ID" value="GAD50443.1"/>
    <property type="molecule type" value="Genomic_DNA"/>
</dbReference>
<dbReference type="GO" id="GO:0005886">
    <property type="term" value="C:plasma membrane"/>
    <property type="evidence" value="ECO:0007669"/>
    <property type="project" value="TreeGrafter"/>
</dbReference>
<dbReference type="InterPro" id="IPR051401">
    <property type="entry name" value="GtrA_CellWall_Glycosyl"/>
</dbReference>
<keyword evidence="3 6" id="KW-0812">Transmembrane</keyword>
<name>U3A6S4_9SPHN</name>
<evidence type="ECO:0000313" key="8">
    <source>
        <dbReference type="EMBL" id="GAD50443.1"/>
    </source>
</evidence>
<reference evidence="8 9" key="1">
    <citation type="submission" date="2013-09" db="EMBL/GenBank/DDBJ databases">
        <title>Whole genome shotgun sequence of Novosphingobium tardaugens NBRC 16725.</title>
        <authorList>
            <person name="Isaki S."/>
            <person name="Hosoyama A."/>
            <person name="Tsuchikane K."/>
            <person name="Katsumata H."/>
            <person name="Ando Y."/>
            <person name="Yamazaki S."/>
            <person name="Fujita N."/>
        </authorList>
    </citation>
    <scope>NUCLEOTIDE SEQUENCE [LARGE SCALE GENOMIC DNA]</scope>
    <source>
        <strain evidence="8 9">NBRC 16725</strain>
    </source>
</reference>
<evidence type="ECO:0000256" key="2">
    <source>
        <dbReference type="ARBA" id="ARBA00009399"/>
    </source>
</evidence>
<dbReference type="KEGG" id="ntd:EGO55_05370"/>
<dbReference type="OrthoDB" id="9798374at2"/>